<evidence type="ECO:0000313" key="3">
    <source>
        <dbReference type="Proteomes" id="UP000274504"/>
    </source>
</evidence>
<evidence type="ECO:0000256" key="1">
    <source>
        <dbReference type="SAM" id="MobiDB-lite"/>
    </source>
</evidence>
<evidence type="ECO:0000313" key="2">
    <source>
        <dbReference type="EMBL" id="VDL64274.1"/>
    </source>
</evidence>
<feature type="region of interest" description="Disordered" evidence="1">
    <location>
        <begin position="283"/>
        <end position="310"/>
    </location>
</feature>
<feature type="compositionally biased region" description="Polar residues" evidence="1">
    <location>
        <begin position="283"/>
        <end position="308"/>
    </location>
</feature>
<organism evidence="4">
    <name type="scientific">Hymenolepis diminuta</name>
    <name type="common">Rat tapeworm</name>
    <dbReference type="NCBI Taxonomy" id="6216"/>
    <lineage>
        <taxon>Eukaryota</taxon>
        <taxon>Metazoa</taxon>
        <taxon>Spiralia</taxon>
        <taxon>Lophotrochozoa</taxon>
        <taxon>Platyhelminthes</taxon>
        <taxon>Cestoda</taxon>
        <taxon>Eucestoda</taxon>
        <taxon>Cyclophyllidea</taxon>
        <taxon>Hymenolepididae</taxon>
        <taxon>Hymenolepis</taxon>
    </lineage>
</organism>
<dbReference type="EMBL" id="UYSG01012078">
    <property type="protein sequence ID" value="VDL64274.1"/>
    <property type="molecule type" value="Genomic_DNA"/>
</dbReference>
<reference evidence="4" key="1">
    <citation type="submission" date="2017-02" db="UniProtKB">
        <authorList>
            <consortium name="WormBaseParasite"/>
        </authorList>
    </citation>
    <scope>IDENTIFICATION</scope>
</reference>
<protein>
    <submittedName>
        <fullName evidence="4">Breast cancer type 1 susceptibility protein homolog</fullName>
    </submittedName>
</protein>
<sequence>MWRKSRKSNCKSQCVEGDSTSIVPATDIDAQSEVSTSDVSNLKGSADETVNNEGDLLRAEKSAKEHSMRNISNSSVAARTVTQVNDSSSTCIIQIEDQVSKDSVSIPFSVMESVVSFEETSIQNLKVPKRKVTLRGRRAAQSVGDSVIQVDFTGVSAQANQPPRSDAISVHPVTANKEVTFSTNVADKTAPVKEDSTEEILNLAVVPAVNQVIDSSTAFVTKIEDQGRENSSTVPLSLMQMATSLEETAIQSPKAPKRKVILRGRRARQTVGDVMIQTDFTAQANQQNESNISAHPVSESEQPSISTNDAEKIVPVQEVKSPTKSTSNNSIILAEKSAVFTDLSSARRTGKSASSASVRTSIDVISSTKTEVTHVESTKFAMDHDITTEVVSMDETIVDKSVSTGGNPKCSGGYFTVSLMQSTMSPDLKRESVPSNTFKKGTKVCELRPTDAASSSVVEIDFAANLKAAEDTEAIPLEKSECINLSSSGRFEQVPDTGGFSLSRAGRANSSVHNATLSMAVLNTSVERNEVTDAPSRNLVPMDNGILNHKEVLEDSVHSLAESLPHSTRMQSPECPGSQIVDAIGGLKPEHSDEVNLEGELSLEETPESEDKVDTAVLNANESTLQAKSTSIYNAASTKSANPSSELEIANDFLTGKSCQQAKLKTLRLRRALVGSVDAAAAANETTFEISVASVAGQKPNNYNTDKTAVFDHESLTQEATAAKSIVAASNDRQNSSISTELTSQIECNEVVEVIMDSTQAIAIEFSDY</sequence>
<feature type="compositionally biased region" description="Polar residues" evidence="1">
    <location>
        <begin position="32"/>
        <end position="52"/>
    </location>
</feature>
<accession>A0A0R3SYQ7</accession>
<evidence type="ECO:0000313" key="4">
    <source>
        <dbReference type="WBParaSite" id="HDID_0001090201-mRNA-1"/>
    </source>
</evidence>
<dbReference type="AlphaFoldDB" id="A0A0R3SYQ7"/>
<dbReference type="Proteomes" id="UP000274504">
    <property type="component" value="Unassembled WGS sequence"/>
</dbReference>
<dbReference type="WBParaSite" id="HDID_0001090201-mRNA-1">
    <property type="protein sequence ID" value="HDID_0001090201-mRNA-1"/>
    <property type="gene ID" value="HDID_0001090201"/>
</dbReference>
<proteinExistence type="predicted"/>
<name>A0A0R3SYQ7_HYMDI</name>
<reference evidence="2 3" key="2">
    <citation type="submission" date="2018-11" db="EMBL/GenBank/DDBJ databases">
        <authorList>
            <consortium name="Pathogen Informatics"/>
        </authorList>
    </citation>
    <scope>NUCLEOTIDE SEQUENCE [LARGE SCALE GENOMIC DNA]</scope>
</reference>
<gene>
    <name evidence="2" type="ORF">HDID_LOCUS10900</name>
</gene>
<feature type="region of interest" description="Disordered" evidence="1">
    <location>
        <begin position="30"/>
        <end position="53"/>
    </location>
</feature>